<feature type="domain" description="HTH myb-type" evidence="5">
    <location>
        <begin position="119"/>
        <end position="169"/>
    </location>
</feature>
<dbReference type="InterPro" id="IPR017930">
    <property type="entry name" value="Myb_dom"/>
</dbReference>
<dbReference type="InterPro" id="IPR050560">
    <property type="entry name" value="MYB_TF"/>
</dbReference>
<feature type="domain" description="Myb-like" evidence="4">
    <location>
        <begin position="54"/>
        <end position="113"/>
    </location>
</feature>
<evidence type="ECO:0000313" key="6">
    <source>
        <dbReference type="EMBL" id="CAJ1946129.1"/>
    </source>
</evidence>
<dbReference type="GO" id="GO:0000981">
    <property type="term" value="F:DNA-binding transcription factor activity, RNA polymerase II-specific"/>
    <property type="evidence" value="ECO:0007669"/>
    <property type="project" value="TreeGrafter"/>
</dbReference>
<gene>
    <name evidence="6" type="ORF">CYCCA115_LOCUS10270</name>
</gene>
<dbReference type="InterPro" id="IPR009057">
    <property type="entry name" value="Homeodomain-like_sf"/>
</dbReference>
<evidence type="ECO:0000256" key="1">
    <source>
        <dbReference type="ARBA" id="ARBA00022737"/>
    </source>
</evidence>
<sequence length="705" mass="78383">MTDDIGAPSSSPLTRSRGNVSADGTPKPADNKKTDKENIASVTEKDIGCKGAIWTAEDDKKLKQLVSAKKKSQKKGSTETLDTKDWEKIASNFSSEPQGRNANQCRERFSFLLASQIGKGPWSAQEDKKIVSMVSLYGAKKWSQIAGQLPGRTGKQCRERWHNHLNPDINKSKKWTEEEDRIILESHLRFGNKWADIARKLKGRTDNAIKNHWNSSMKKKIEKYLRSKNSDTSAPVKDESGRFLIGDDIEGCLKTTQQSAFHDKNPKEALHSRLQRSLPQFSGPIMAYATPLPQAFAPAPKRSYDMMMDAMYGSVRYPSQHKFPCPSPRSTKSDIDSLSHFFQTLKGGYIDGVYHSSLERRRLAEKTASTGSSEALSNLNLTPEERERLPSIFKRKLPNLAPYRGREGGYYPGHVSYSMPPQHMRWARPSPVLPLADMRTPIYSPFSSVPPKEAGMISHPYRNTLKPSPLSRTKGAEKPNRRTLSAVQDMAFEEVVKESSRSVVATPKGRETRMRSNSTNSMSPLLPTPLTHRVDNVLTPSLFTGQDWGTPSWGGEDAKMLQEVLAARGPFSSAVTPGIKQNSSLRSGSGTCSSSVKMQTPRVFFKDQLIETINFKDQNEPLLPETPFTQACATPSKLTSGVVTGSAHTRNKMNSQLEDRENLLSTAILNTPKSPRFGCNGEIDQSLHHIDACIKSPIDFGSPMK</sequence>
<dbReference type="PANTHER" id="PTHR45614">
    <property type="entry name" value="MYB PROTEIN-RELATED"/>
    <property type="match status" value="1"/>
</dbReference>
<dbReference type="EMBL" id="CAKOGP040001602">
    <property type="protein sequence ID" value="CAJ1946129.1"/>
    <property type="molecule type" value="Genomic_DNA"/>
</dbReference>
<dbReference type="PROSITE" id="PS50090">
    <property type="entry name" value="MYB_LIKE"/>
    <property type="match status" value="3"/>
</dbReference>
<feature type="region of interest" description="Disordered" evidence="3">
    <location>
        <begin position="1"/>
        <end position="39"/>
    </location>
</feature>
<dbReference type="Pfam" id="PF00249">
    <property type="entry name" value="Myb_DNA-binding"/>
    <property type="match status" value="3"/>
</dbReference>
<evidence type="ECO:0000259" key="4">
    <source>
        <dbReference type="PROSITE" id="PS50090"/>
    </source>
</evidence>
<dbReference type="PANTHER" id="PTHR45614:SF25">
    <property type="entry name" value="MYB PROTEIN"/>
    <property type="match status" value="1"/>
</dbReference>
<dbReference type="FunFam" id="1.10.10.60:FF:000010">
    <property type="entry name" value="Transcriptional activator Myb isoform A"/>
    <property type="match status" value="1"/>
</dbReference>
<dbReference type="SMART" id="SM00717">
    <property type="entry name" value="SANT"/>
    <property type="match status" value="3"/>
</dbReference>
<dbReference type="PROSITE" id="PS51294">
    <property type="entry name" value="HTH_MYB"/>
    <property type="match status" value="2"/>
</dbReference>
<evidence type="ECO:0000256" key="3">
    <source>
        <dbReference type="SAM" id="MobiDB-lite"/>
    </source>
</evidence>
<keyword evidence="2" id="KW-0238">DNA-binding</keyword>
<dbReference type="SUPFAM" id="SSF46689">
    <property type="entry name" value="Homeodomain-like"/>
    <property type="match status" value="2"/>
</dbReference>
<organism evidence="6 7">
    <name type="scientific">Cylindrotheca closterium</name>
    <dbReference type="NCBI Taxonomy" id="2856"/>
    <lineage>
        <taxon>Eukaryota</taxon>
        <taxon>Sar</taxon>
        <taxon>Stramenopiles</taxon>
        <taxon>Ochrophyta</taxon>
        <taxon>Bacillariophyta</taxon>
        <taxon>Bacillariophyceae</taxon>
        <taxon>Bacillariophycidae</taxon>
        <taxon>Bacillariales</taxon>
        <taxon>Bacillariaceae</taxon>
        <taxon>Cylindrotheca</taxon>
    </lineage>
</organism>
<feature type="domain" description="HTH myb-type" evidence="5">
    <location>
        <begin position="174"/>
        <end position="221"/>
    </location>
</feature>
<evidence type="ECO:0000259" key="5">
    <source>
        <dbReference type="PROSITE" id="PS51294"/>
    </source>
</evidence>
<feature type="compositionally biased region" description="Polar residues" evidence="3">
    <location>
        <begin position="8"/>
        <end position="19"/>
    </location>
</feature>
<comment type="caution">
    <text evidence="6">The sequence shown here is derived from an EMBL/GenBank/DDBJ whole genome shotgun (WGS) entry which is preliminary data.</text>
</comment>
<keyword evidence="1" id="KW-0677">Repeat</keyword>
<protein>
    <submittedName>
        <fullName evidence="6">Uncharacterized protein</fullName>
    </submittedName>
</protein>
<feature type="compositionally biased region" description="Basic and acidic residues" evidence="3">
    <location>
        <begin position="29"/>
        <end position="39"/>
    </location>
</feature>
<dbReference type="GO" id="GO:0000978">
    <property type="term" value="F:RNA polymerase II cis-regulatory region sequence-specific DNA binding"/>
    <property type="evidence" value="ECO:0007669"/>
    <property type="project" value="TreeGrafter"/>
</dbReference>
<feature type="domain" description="Myb-like" evidence="4">
    <location>
        <begin position="114"/>
        <end position="165"/>
    </location>
</feature>
<keyword evidence="7" id="KW-1185">Reference proteome</keyword>
<name>A0AAD2CUF9_9STRA</name>
<feature type="region of interest" description="Disordered" evidence="3">
    <location>
        <begin position="502"/>
        <end position="528"/>
    </location>
</feature>
<reference evidence="6" key="1">
    <citation type="submission" date="2023-08" db="EMBL/GenBank/DDBJ databases">
        <authorList>
            <person name="Audoor S."/>
            <person name="Bilcke G."/>
        </authorList>
    </citation>
    <scope>NUCLEOTIDE SEQUENCE</scope>
</reference>
<dbReference type="GO" id="GO:0005634">
    <property type="term" value="C:nucleus"/>
    <property type="evidence" value="ECO:0007669"/>
    <property type="project" value="TreeGrafter"/>
</dbReference>
<dbReference type="Proteomes" id="UP001295423">
    <property type="component" value="Unassembled WGS sequence"/>
</dbReference>
<dbReference type="InterPro" id="IPR001005">
    <property type="entry name" value="SANT/Myb"/>
</dbReference>
<feature type="domain" description="Myb-like" evidence="4">
    <location>
        <begin position="171"/>
        <end position="217"/>
    </location>
</feature>
<evidence type="ECO:0000313" key="7">
    <source>
        <dbReference type="Proteomes" id="UP001295423"/>
    </source>
</evidence>
<evidence type="ECO:0000256" key="2">
    <source>
        <dbReference type="ARBA" id="ARBA00023125"/>
    </source>
</evidence>
<accession>A0AAD2CUF9</accession>
<dbReference type="CDD" id="cd00167">
    <property type="entry name" value="SANT"/>
    <property type="match status" value="3"/>
</dbReference>
<proteinExistence type="predicted"/>
<dbReference type="AlphaFoldDB" id="A0AAD2CUF9"/>
<feature type="region of interest" description="Disordered" evidence="3">
    <location>
        <begin position="454"/>
        <end position="481"/>
    </location>
</feature>
<dbReference type="Gene3D" id="1.10.10.60">
    <property type="entry name" value="Homeodomain-like"/>
    <property type="match status" value="3"/>
</dbReference>